<dbReference type="InterPro" id="IPR013148">
    <property type="entry name" value="Glyco_hydro_32_N"/>
</dbReference>
<dbReference type="Gene3D" id="2.60.120.560">
    <property type="entry name" value="Exo-inulinase, domain 1"/>
    <property type="match status" value="1"/>
</dbReference>
<accession>A0A086YYB2</accession>
<dbReference type="InterPro" id="IPR023296">
    <property type="entry name" value="Glyco_hydro_beta-prop_sf"/>
</dbReference>
<keyword evidence="3 6" id="KW-0378">Hydrolase</keyword>
<evidence type="ECO:0000256" key="4">
    <source>
        <dbReference type="ARBA" id="ARBA00023295"/>
    </source>
</evidence>
<dbReference type="eggNOG" id="COG1621">
    <property type="taxonomic scope" value="Bacteria"/>
</dbReference>
<dbReference type="InterPro" id="IPR013320">
    <property type="entry name" value="ConA-like_dom_sf"/>
</dbReference>
<dbReference type="PANTHER" id="PTHR43101:SF1">
    <property type="entry name" value="BETA-FRUCTOSIDASE"/>
    <property type="match status" value="1"/>
</dbReference>
<dbReference type="SUPFAM" id="SSF75005">
    <property type="entry name" value="Arabinanase/levansucrase/invertase"/>
    <property type="match status" value="1"/>
</dbReference>
<evidence type="ECO:0000259" key="5">
    <source>
        <dbReference type="Pfam" id="PF00251"/>
    </source>
</evidence>
<proteinExistence type="inferred from homology"/>
<evidence type="ECO:0000256" key="3">
    <source>
        <dbReference type="ARBA" id="ARBA00022801"/>
    </source>
</evidence>
<evidence type="ECO:0000256" key="1">
    <source>
        <dbReference type="ARBA" id="ARBA00009902"/>
    </source>
</evidence>
<organism evidence="6 7">
    <name type="scientific">Bifidobacterium actinocoloniiforme DSM 22766</name>
    <dbReference type="NCBI Taxonomy" id="1437605"/>
    <lineage>
        <taxon>Bacteria</taxon>
        <taxon>Bacillati</taxon>
        <taxon>Actinomycetota</taxon>
        <taxon>Actinomycetes</taxon>
        <taxon>Bifidobacteriales</taxon>
        <taxon>Bifidobacteriaceae</taxon>
        <taxon>Bifidobacterium</taxon>
    </lineage>
</organism>
<evidence type="ECO:0000313" key="6">
    <source>
        <dbReference type="EMBL" id="KFI39262.1"/>
    </source>
</evidence>
<sequence length="464" mass="53538">MSKLYYQYLGTWFGDCMPFGSGDEFFLFHQRDTRRPGPFGEPFGWSLATTKDFVHYKDCGTAIERGGDEDQDQFIYAGSVFEAEGRYHAFYTGYNRDYPAQGKASQVLMHAVSDDLYSWTKTKDALTFTPQEGYDQDDWRDPWVIRDDARGLYLLILGARLQGPKTQQTGRTVKFSSPDLEHWTFEGDFWAPDLYTMHEMPDLFKMGDWWYHIVTEYSDKHGMVYRMARSLDGPWTAPTDDAFDGSAYYAGRTFELGGKRVLFGWVGTKEKNDDRRNYEWAGTFVPHQVYQRPDGSLGVKPVDTLWESFAQFRPIDDLRLKSTDGRRKRVLASDCGDLFSFDAHVKFEEGTRSFGFRIYGDEGTGQSYQYIFKVRENRYLFEGSPNYPWFTNMNIGLERPIELAPDRDYHIQLIVDDSIATLYVNGVALNARAYKHYGDDLSVFVTDGAVELSGMSISRSLKEE</sequence>
<comment type="caution">
    <text evidence="6">The sequence shown here is derived from an EMBL/GenBank/DDBJ whole genome shotgun (WGS) entry which is preliminary data.</text>
</comment>
<evidence type="ECO:0000313" key="7">
    <source>
        <dbReference type="Proteomes" id="UP000029015"/>
    </source>
</evidence>
<dbReference type="EMBL" id="JGYK01000002">
    <property type="protein sequence ID" value="KFI39262.1"/>
    <property type="molecule type" value="Genomic_DNA"/>
</dbReference>
<dbReference type="GO" id="GO:0004564">
    <property type="term" value="F:beta-fructofuranosidase activity"/>
    <property type="evidence" value="ECO:0007669"/>
    <property type="project" value="UniProtKB-EC"/>
</dbReference>
<dbReference type="STRING" id="1437605.AB656_06285"/>
<dbReference type="GO" id="GO:0005975">
    <property type="term" value="P:carbohydrate metabolic process"/>
    <property type="evidence" value="ECO:0007669"/>
    <property type="project" value="InterPro"/>
</dbReference>
<name>A0A086YYB2_9BIFI</name>
<dbReference type="InterPro" id="IPR001362">
    <property type="entry name" value="Glyco_hydro_32"/>
</dbReference>
<evidence type="ECO:0000256" key="2">
    <source>
        <dbReference type="ARBA" id="ARBA00012758"/>
    </source>
</evidence>
<dbReference type="SUPFAM" id="SSF49899">
    <property type="entry name" value="Concanavalin A-like lectins/glucanases"/>
    <property type="match status" value="1"/>
</dbReference>
<dbReference type="PANTHER" id="PTHR43101">
    <property type="entry name" value="BETA-FRUCTOSIDASE"/>
    <property type="match status" value="1"/>
</dbReference>
<dbReference type="AlphaFoldDB" id="A0A086YYB2"/>
<dbReference type="Gene3D" id="2.115.10.20">
    <property type="entry name" value="Glycosyl hydrolase domain, family 43"/>
    <property type="match status" value="1"/>
</dbReference>
<comment type="similarity">
    <text evidence="1">Belongs to the glycosyl hydrolase 32 family.</text>
</comment>
<dbReference type="CDD" id="cd08995">
    <property type="entry name" value="GH32_EcAec43-like"/>
    <property type="match status" value="1"/>
</dbReference>
<dbReference type="Proteomes" id="UP000029015">
    <property type="component" value="Unassembled WGS sequence"/>
</dbReference>
<dbReference type="PATRIC" id="fig|1437605.7.peg.1288"/>
<reference evidence="6 7" key="1">
    <citation type="submission" date="2014-03" db="EMBL/GenBank/DDBJ databases">
        <title>Genomics of Bifidobacteria.</title>
        <authorList>
            <person name="Ventura M."/>
            <person name="Milani C."/>
            <person name="Lugli G.A."/>
        </authorList>
    </citation>
    <scope>NUCLEOTIDE SEQUENCE [LARGE SCALE GENOMIC DNA]</scope>
    <source>
        <strain evidence="6 7">DSM 22766</strain>
    </source>
</reference>
<dbReference type="SMART" id="SM00640">
    <property type="entry name" value="Glyco_32"/>
    <property type="match status" value="1"/>
</dbReference>
<dbReference type="Pfam" id="PF00251">
    <property type="entry name" value="Glyco_hydro_32N"/>
    <property type="match status" value="1"/>
</dbReference>
<protein>
    <recommendedName>
        <fullName evidence="2">beta-fructofuranosidase</fullName>
        <ecNumber evidence="2">3.2.1.26</ecNumber>
    </recommendedName>
</protein>
<gene>
    <name evidence="6" type="ORF">BACT_0092</name>
</gene>
<dbReference type="EC" id="3.2.1.26" evidence="2"/>
<dbReference type="OrthoDB" id="9759709at2"/>
<dbReference type="RefSeq" id="WP_033504218.1">
    <property type="nucleotide sequence ID" value="NZ_CP011786.1"/>
</dbReference>
<feature type="domain" description="Glycosyl hydrolase family 32 N-terminal" evidence="5">
    <location>
        <begin position="23"/>
        <end position="283"/>
    </location>
</feature>
<dbReference type="KEGG" id="bact:AB656_06285"/>
<keyword evidence="7" id="KW-1185">Reference proteome</keyword>
<keyword evidence="4 6" id="KW-0326">Glycosidase</keyword>
<dbReference type="InterPro" id="IPR051214">
    <property type="entry name" value="GH32_Enzymes"/>
</dbReference>